<evidence type="ECO:0000256" key="1">
    <source>
        <dbReference type="ARBA" id="ARBA00002561"/>
    </source>
</evidence>
<sequence length="156" mass="17470">METNVQSTEKTNAQLEKEQKQNETQHENREKLTYDDEVIKKITALATNEVAGILGMSGNLFHGVRETFGGDEKITKGISADVGEKQVAIDIEVFVEYGKNIPSIYKEVKESVSTSIRNMTGLELVEFNMNVDDVFTREEFESRKSNSNSATSGRVE</sequence>
<comment type="function">
    <text evidence="1">May play a key role in alkaline pH tolerance.</text>
</comment>
<dbReference type="InterPro" id="IPR005531">
    <property type="entry name" value="Asp23"/>
</dbReference>
<evidence type="ECO:0000313" key="5">
    <source>
        <dbReference type="EMBL" id="TSB45893.1"/>
    </source>
</evidence>
<feature type="region of interest" description="Disordered" evidence="4">
    <location>
        <begin position="1"/>
        <end position="30"/>
    </location>
</feature>
<comment type="similarity">
    <text evidence="2">Belongs to the asp23 family.</text>
</comment>
<evidence type="ECO:0000256" key="2">
    <source>
        <dbReference type="ARBA" id="ARBA00005721"/>
    </source>
</evidence>
<evidence type="ECO:0000256" key="4">
    <source>
        <dbReference type="SAM" id="MobiDB-lite"/>
    </source>
</evidence>
<dbReference type="Proteomes" id="UP000318521">
    <property type="component" value="Unassembled WGS sequence"/>
</dbReference>
<comment type="caution">
    <text evidence="5">The sequence shown here is derived from an EMBL/GenBank/DDBJ whole genome shotgun (WGS) entry which is preliminary data.</text>
</comment>
<organism evidence="5 6">
    <name type="scientific">Alkalicoccobacillus porphyridii</name>
    <dbReference type="NCBI Taxonomy" id="2597270"/>
    <lineage>
        <taxon>Bacteria</taxon>
        <taxon>Bacillati</taxon>
        <taxon>Bacillota</taxon>
        <taxon>Bacilli</taxon>
        <taxon>Bacillales</taxon>
        <taxon>Bacillaceae</taxon>
        <taxon>Alkalicoccobacillus</taxon>
    </lineage>
</organism>
<reference evidence="5 6" key="1">
    <citation type="submission" date="2019-07" db="EMBL/GenBank/DDBJ databases">
        <authorList>
            <person name="Park Y.J."/>
            <person name="Jeong S.E."/>
            <person name="Jung H.S."/>
        </authorList>
    </citation>
    <scope>NUCLEOTIDE SEQUENCE [LARGE SCALE GENOMIC DNA]</scope>
    <source>
        <strain evidence="6">P16(2019)</strain>
    </source>
</reference>
<evidence type="ECO:0000313" key="6">
    <source>
        <dbReference type="Proteomes" id="UP000318521"/>
    </source>
</evidence>
<dbReference type="PANTHER" id="PTHR34297">
    <property type="entry name" value="HYPOTHETICAL CYTOSOLIC PROTEIN-RELATED"/>
    <property type="match status" value="1"/>
</dbReference>
<feature type="compositionally biased region" description="Basic and acidic residues" evidence="4">
    <location>
        <begin position="15"/>
        <end position="30"/>
    </location>
</feature>
<dbReference type="EMBL" id="VLXZ01000008">
    <property type="protein sequence ID" value="TSB45893.1"/>
    <property type="molecule type" value="Genomic_DNA"/>
</dbReference>
<dbReference type="OrthoDB" id="9808942at2"/>
<evidence type="ECO:0000256" key="3">
    <source>
        <dbReference type="ARBA" id="ARBA00019574"/>
    </source>
</evidence>
<dbReference type="RefSeq" id="WP_143849233.1">
    <property type="nucleotide sequence ID" value="NZ_VLXZ01000008.1"/>
</dbReference>
<dbReference type="PANTHER" id="PTHR34297:SF3">
    <property type="entry name" value="ALKALINE SHOCK PROTEIN 23"/>
    <property type="match status" value="1"/>
</dbReference>
<name>A0A553ZWS5_9BACI</name>
<gene>
    <name evidence="5" type="ORF">FN960_13330</name>
</gene>
<proteinExistence type="inferred from homology"/>
<accession>A0A553ZWS5</accession>
<keyword evidence="6" id="KW-1185">Reference proteome</keyword>
<dbReference type="AlphaFoldDB" id="A0A553ZWS5"/>
<feature type="compositionally biased region" description="Polar residues" evidence="4">
    <location>
        <begin position="1"/>
        <end position="14"/>
    </location>
</feature>
<protein>
    <recommendedName>
        <fullName evidence="3">Alkaline shock protein 23</fullName>
    </recommendedName>
</protein>
<dbReference type="Pfam" id="PF03780">
    <property type="entry name" value="Asp23"/>
    <property type="match status" value="1"/>
</dbReference>